<evidence type="ECO:0000256" key="1">
    <source>
        <dbReference type="SAM" id="MobiDB-lite"/>
    </source>
</evidence>
<keyword evidence="2" id="KW-0812">Transmembrane</keyword>
<evidence type="ECO:0000256" key="2">
    <source>
        <dbReference type="SAM" id="Phobius"/>
    </source>
</evidence>
<keyword evidence="2" id="KW-0472">Membrane</keyword>
<sequence length="195" mass="20760">MPPTPSSTQPLEFEARSRPPSPRPASRSPSLSSPSSISSRPVSVHFMNAFGGPNDPISPLPSMPYAPGTGASTPTLSVTHPDGSTEPFPMMLPDPLHAQQQQSSSPLKRDIHMTAGAYDTVPQGTETVEENKAKSKMGRQRAMSVDSIMNTPGCCGLCERGTAKMIGGKITAWVMGTLIPVTFGVITRVLSRMFH</sequence>
<gene>
    <name evidence="3" type="ORF">B0T21DRAFT_378706</name>
</gene>
<evidence type="ECO:0000313" key="4">
    <source>
        <dbReference type="Proteomes" id="UP001172159"/>
    </source>
</evidence>
<dbReference type="Proteomes" id="UP001172159">
    <property type="component" value="Unassembled WGS sequence"/>
</dbReference>
<accession>A0AA40DHE2</accession>
<protein>
    <submittedName>
        <fullName evidence="3">Uncharacterized protein</fullName>
    </submittedName>
</protein>
<name>A0AA40DHE2_9PEZI</name>
<feature type="compositionally biased region" description="Low complexity" evidence="1">
    <location>
        <begin position="24"/>
        <end position="39"/>
    </location>
</feature>
<reference evidence="3" key="1">
    <citation type="submission" date="2023-06" db="EMBL/GenBank/DDBJ databases">
        <title>Genome-scale phylogeny and comparative genomics of the fungal order Sordariales.</title>
        <authorList>
            <consortium name="Lawrence Berkeley National Laboratory"/>
            <person name="Hensen N."/>
            <person name="Bonometti L."/>
            <person name="Westerberg I."/>
            <person name="Brannstrom I.O."/>
            <person name="Guillou S."/>
            <person name="Cros-Aarteil S."/>
            <person name="Calhoun S."/>
            <person name="Haridas S."/>
            <person name="Kuo A."/>
            <person name="Mondo S."/>
            <person name="Pangilinan J."/>
            <person name="Riley R."/>
            <person name="Labutti K."/>
            <person name="Andreopoulos B."/>
            <person name="Lipzen A."/>
            <person name="Chen C."/>
            <person name="Yanf M."/>
            <person name="Daum C."/>
            <person name="Ng V."/>
            <person name="Clum A."/>
            <person name="Steindorff A."/>
            <person name="Ohm R."/>
            <person name="Martin F."/>
            <person name="Silar P."/>
            <person name="Natvig D."/>
            <person name="Lalanne C."/>
            <person name="Gautier V."/>
            <person name="Ament-Velasquez S.L."/>
            <person name="Kruys A."/>
            <person name="Hutchinson M.I."/>
            <person name="Powell A.J."/>
            <person name="Barry K."/>
            <person name="Miller A.N."/>
            <person name="Grigoriev I.V."/>
            <person name="Debuchy R."/>
            <person name="Gladieux P."/>
            <person name="Thoren M.H."/>
            <person name="Johannesson H."/>
        </authorList>
    </citation>
    <scope>NUCLEOTIDE SEQUENCE</scope>
    <source>
        <strain evidence="3">CBS 540.89</strain>
    </source>
</reference>
<dbReference type="EMBL" id="JAUKTV010000027">
    <property type="protein sequence ID" value="KAK0701466.1"/>
    <property type="molecule type" value="Genomic_DNA"/>
</dbReference>
<organism evidence="3 4">
    <name type="scientific">Apiosordaria backusii</name>
    <dbReference type="NCBI Taxonomy" id="314023"/>
    <lineage>
        <taxon>Eukaryota</taxon>
        <taxon>Fungi</taxon>
        <taxon>Dikarya</taxon>
        <taxon>Ascomycota</taxon>
        <taxon>Pezizomycotina</taxon>
        <taxon>Sordariomycetes</taxon>
        <taxon>Sordariomycetidae</taxon>
        <taxon>Sordariales</taxon>
        <taxon>Lasiosphaeriaceae</taxon>
        <taxon>Apiosordaria</taxon>
    </lineage>
</organism>
<feature type="region of interest" description="Disordered" evidence="1">
    <location>
        <begin position="58"/>
        <end position="86"/>
    </location>
</feature>
<feature type="transmembrane region" description="Helical" evidence="2">
    <location>
        <begin position="170"/>
        <end position="190"/>
    </location>
</feature>
<dbReference type="AlphaFoldDB" id="A0AA40DHE2"/>
<proteinExistence type="predicted"/>
<comment type="caution">
    <text evidence="3">The sequence shown here is derived from an EMBL/GenBank/DDBJ whole genome shotgun (WGS) entry which is preliminary data.</text>
</comment>
<keyword evidence="4" id="KW-1185">Reference proteome</keyword>
<feature type="region of interest" description="Disordered" evidence="1">
    <location>
        <begin position="1"/>
        <end position="39"/>
    </location>
</feature>
<feature type="compositionally biased region" description="Polar residues" evidence="1">
    <location>
        <begin position="1"/>
        <end position="10"/>
    </location>
</feature>
<evidence type="ECO:0000313" key="3">
    <source>
        <dbReference type="EMBL" id="KAK0701466.1"/>
    </source>
</evidence>
<keyword evidence="2" id="KW-1133">Transmembrane helix</keyword>